<dbReference type="Proteomes" id="UP000077315">
    <property type="component" value="Unassembled WGS sequence"/>
</dbReference>
<dbReference type="FunFam" id="3.40.120.10:FF:000009">
    <property type="entry name" value="Phosphoglucomutase, cytoplasmic 1"/>
    <property type="match status" value="1"/>
</dbReference>
<evidence type="ECO:0000259" key="17">
    <source>
        <dbReference type="Pfam" id="PF02880"/>
    </source>
</evidence>
<evidence type="ECO:0000256" key="14">
    <source>
        <dbReference type="SAM" id="MobiDB-lite"/>
    </source>
</evidence>
<dbReference type="GO" id="GO:0005829">
    <property type="term" value="C:cytosol"/>
    <property type="evidence" value="ECO:0007669"/>
    <property type="project" value="TreeGrafter"/>
</dbReference>
<dbReference type="PROSITE" id="PS00710">
    <property type="entry name" value="PGM_PMM"/>
    <property type="match status" value="1"/>
</dbReference>
<comment type="similarity">
    <text evidence="3 13">Belongs to the phosphohexose mutase family.</text>
</comment>
<feature type="domain" description="Alpha-D-phosphohexomutase alpha/beta/alpha" evidence="16">
    <location>
        <begin position="188"/>
        <end position="293"/>
    </location>
</feature>
<dbReference type="PANTHER" id="PTHR22573:SF2">
    <property type="entry name" value="PHOSPHOGLUCOMUTASE"/>
    <property type="match status" value="1"/>
</dbReference>
<evidence type="ECO:0000256" key="1">
    <source>
        <dbReference type="ARBA" id="ARBA00000443"/>
    </source>
</evidence>
<name>A0A167PLN3_PHYB8</name>
<dbReference type="EC" id="5.4.2.2" evidence="4"/>
<evidence type="ECO:0000256" key="10">
    <source>
        <dbReference type="ARBA" id="ARBA00023277"/>
    </source>
</evidence>
<dbReference type="InterPro" id="IPR016066">
    <property type="entry name" value="A-D-PHexomutase_CS"/>
</dbReference>
<feature type="region of interest" description="Disordered" evidence="14">
    <location>
        <begin position="1"/>
        <end position="20"/>
    </location>
</feature>
<dbReference type="PRINTS" id="PR00509">
    <property type="entry name" value="PGMPMM"/>
</dbReference>
<dbReference type="VEuPathDB" id="FungiDB:PHYBLDRAFT_179459"/>
<dbReference type="NCBIfam" id="NF005737">
    <property type="entry name" value="PRK07564.1-1"/>
    <property type="match status" value="1"/>
</dbReference>
<organism evidence="18 19">
    <name type="scientific">Phycomyces blakesleeanus (strain ATCC 8743b / DSM 1359 / FGSC 10004 / NBRC 33097 / NRRL 1555)</name>
    <dbReference type="NCBI Taxonomy" id="763407"/>
    <lineage>
        <taxon>Eukaryota</taxon>
        <taxon>Fungi</taxon>
        <taxon>Fungi incertae sedis</taxon>
        <taxon>Mucoromycota</taxon>
        <taxon>Mucoromycotina</taxon>
        <taxon>Mucoromycetes</taxon>
        <taxon>Mucorales</taxon>
        <taxon>Phycomycetaceae</taxon>
        <taxon>Phycomyces</taxon>
    </lineage>
</organism>
<dbReference type="OrthoDB" id="2291at2759"/>
<keyword evidence="7 13" id="KW-0479">Metal-binding</keyword>
<keyword evidence="19" id="KW-1185">Reference proteome</keyword>
<evidence type="ECO:0000256" key="5">
    <source>
        <dbReference type="ARBA" id="ARBA00022526"/>
    </source>
</evidence>
<dbReference type="InterPro" id="IPR005845">
    <property type="entry name" value="A-D-PHexomutase_a/b/a-II"/>
</dbReference>
<keyword evidence="10" id="KW-0119">Carbohydrate metabolism</keyword>
<comment type="catalytic activity">
    <reaction evidence="12">
        <text>O-phospho-L-seryl-[protein] + alpha-D-glucose 1-phosphate = alpha-D-glucose 1,6-bisphosphate + L-seryl-[protein]</text>
        <dbReference type="Rhea" id="RHEA:68748"/>
        <dbReference type="Rhea" id="RHEA-COMP:9863"/>
        <dbReference type="Rhea" id="RHEA-COMP:11604"/>
        <dbReference type="ChEBI" id="CHEBI:29999"/>
        <dbReference type="ChEBI" id="CHEBI:58392"/>
        <dbReference type="ChEBI" id="CHEBI:58601"/>
        <dbReference type="ChEBI" id="CHEBI:83421"/>
    </reaction>
</comment>
<dbReference type="SUPFAM" id="SSF53738">
    <property type="entry name" value="Phosphoglucomutase, first 3 domains"/>
    <property type="match status" value="3"/>
</dbReference>
<evidence type="ECO:0000256" key="13">
    <source>
        <dbReference type="RuleBase" id="RU004326"/>
    </source>
</evidence>
<dbReference type="GeneID" id="28999054"/>
<dbReference type="Gene3D" id="3.40.120.10">
    <property type="entry name" value="Alpha-D-Glucose-1,6-Bisphosphate, subunit A, domain 3"/>
    <property type="match status" value="3"/>
</dbReference>
<dbReference type="InterPro" id="IPR005841">
    <property type="entry name" value="Alpha-D-phosphohexomutase_SF"/>
</dbReference>
<dbReference type="GO" id="GO:0004614">
    <property type="term" value="F:phosphoglucomutase activity"/>
    <property type="evidence" value="ECO:0007669"/>
    <property type="project" value="UniProtKB-EC"/>
</dbReference>
<sequence length="559" mass="61486">MVSIQTTATTPFEGQKPGTSGLRKRVKVFQQKNYTENFVQAILEAIPQSEGGAKGATLVVGGDGRYYLDEVLQIIVRLSIGAGVSKLIVGKNGILSTPAASHLIRKNKATGGILLTASHNPGGPENDFGIKYNMSNGGPAPESVTDKIYEITKTIKELRWADVPAVDFSKIATNQIEGLTVQVIDGVDDYVDYMKTIFDFDAIRAFLTKDDNKFKVLFDGMNGVTGPYGHRLFVGELGLPESSVMRCQPLPDFGGAHPDPNLTYAHDLVERVDKEKYDFGAASDGDGDRNMIIGYKAFVTPSDSVAIIAHYAKEAIPYFKKNGVNGLARSMPTSQALDLVAKKQNLEFFEVPTGWKFFGNLMDAGRCSICGEESFGTGSDHVREKDGLWAVLSWLSILAHVNSTRPNTSVQDVLQAHYKIYGRNFFSRYDYEEVDGQRADEMVSRLRQQIETKSLVGKTFGGFTVAKTDDFSYLDPIDQSVSKKQGVRVIFEDGSRIVIRLSGTGSQGATVRLYVEKYSNNPEEYPLETQKALQPLIDVALEISQLVKYTGREEPTVIT</sequence>
<dbReference type="InParanoid" id="A0A167PLN3"/>
<feature type="compositionally biased region" description="Polar residues" evidence="14">
    <location>
        <begin position="1"/>
        <end position="12"/>
    </location>
</feature>
<dbReference type="FunFam" id="3.40.120.10:FF:000005">
    <property type="entry name" value="Phosphoglucomutase 5"/>
    <property type="match status" value="1"/>
</dbReference>
<proteinExistence type="inferred from homology"/>
<dbReference type="InterPro" id="IPR016055">
    <property type="entry name" value="A-D-PHexomutase_a/b/a-I/II/III"/>
</dbReference>
<dbReference type="PANTHER" id="PTHR22573">
    <property type="entry name" value="PHOSPHOHEXOMUTASE FAMILY MEMBER"/>
    <property type="match status" value="1"/>
</dbReference>
<keyword evidence="8 13" id="KW-0460">Magnesium</keyword>
<dbReference type="Pfam" id="PF02878">
    <property type="entry name" value="PGM_PMM_I"/>
    <property type="match status" value="1"/>
</dbReference>
<dbReference type="InterPro" id="IPR036900">
    <property type="entry name" value="A-D-PHexomutase_C_sf"/>
</dbReference>
<gene>
    <name evidence="18" type="ORF">PHYBLDRAFT_179459</name>
</gene>
<comment type="catalytic activity">
    <reaction evidence="11">
        <text>alpha-D-glucose 1,6-bisphosphate + L-seryl-[protein] = O-phospho-L-seryl-[protein] + alpha-D-glucose 6-phosphate</text>
        <dbReference type="Rhea" id="RHEA:68752"/>
        <dbReference type="Rhea" id="RHEA-COMP:9863"/>
        <dbReference type="Rhea" id="RHEA-COMP:11604"/>
        <dbReference type="ChEBI" id="CHEBI:29999"/>
        <dbReference type="ChEBI" id="CHEBI:58225"/>
        <dbReference type="ChEBI" id="CHEBI:58392"/>
        <dbReference type="ChEBI" id="CHEBI:83421"/>
    </reaction>
</comment>
<dbReference type="Pfam" id="PF02880">
    <property type="entry name" value="PGM_PMM_III"/>
    <property type="match status" value="1"/>
</dbReference>
<dbReference type="FunFam" id="3.40.120.10:FF:000004">
    <property type="entry name" value="Phosphoglucomutase 5"/>
    <property type="match status" value="1"/>
</dbReference>
<keyword evidence="6" id="KW-0597">Phosphoprotein</keyword>
<evidence type="ECO:0000259" key="15">
    <source>
        <dbReference type="Pfam" id="PF02878"/>
    </source>
</evidence>
<dbReference type="SUPFAM" id="SSF55957">
    <property type="entry name" value="Phosphoglucomutase, C-terminal domain"/>
    <property type="match status" value="1"/>
</dbReference>
<comment type="cofactor">
    <cofactor evidence="2">
        <name>Mg(2+)</name>
        <dbReference type="ChEBI" id="CHEBI:18420"/>
    </cofactor>
</comment>
<evidence type="ECO:0000256" key="8">
    <source>
        <dbReference type="ARBA" id="ARBA00022842"/>
    </source>
</evidence>
<dbReference type="GO" id="GO:0006006">
    <property type="term" value="P:glucose metabolic process"/>
    <property type="evidence" value="ECO:0007669"/>
    <property type="project" value="UniProtKB-KW"/>
</dbReference>
<keyword evidence="5" id="KW-0313">Glucose metabolism</keyword>
<evidence type="ECO:0000256" key="4">
    <source>
        <dbReference type="ARBA" id="ARBA00012728"/>
    </source>
</evidence>
<dbReference type="FunCoup" id="A0A167PLN3">
    <property type="interactions" value="368"/>
</dbReference>
<dbReference type="CDD" id="cd03085">
    <property type="entry name" value="PGM1"/>
    <property type="match status" value="1"/>
</dbReference>
<evidence type="ECO:0000256" key="3">
    <source>
        <dbReference type="ARBA" id="ARBA00010231"/>
    </source>
</evidence>
<evidence type="ECO:0000256" key="7">
    <source>
        <dbReference type="ARBA" id="ARBA00022723"/>
    </source>
</evidence>
<dbReference type="RefSeq" id="XP_018296216.1">
    <property type="nucleotide sequence ID" value="XM_018438148.1"/>
</dbReference>
<dbReference type="Pfam" id="PF02879">
    <property type="entry name" value="PGM_PMM_II"/>
    <property type="match status" value="1"/>
</dbReference>
<evidence type="ECO:0000256" key="9">
    <source>
        <dbReference type="ARBA" id="ARBA00023235"/>
    </source>
</evidence>
<dbReference type="InterPro" id="IPR005846">
    <property type="entry name" value="A-D-PHexomutase_a/b/a-III"/>
</dbReference>
<dbReference type="InterPro" id="IPR005844">
    <property type="entry name" value="A-D-PHexomutase_a/b/a-I"/>
</dbReference>
<evidence type="ECO:0000313" key="19">
    <source>
        <dbReference type="Proteomes" id="UP000077315"/>
    </source>
</evidence>
<dbReference type="STRING" id="763407.A0A167PLN3"/>
<feature type="domain" description="Alpha-D-phosphohexomutase alpha/beta/alpha" evidence="15">
    <location>
        <begin position="15"/>
        <end position="157"/>
    </location>
</feature>
<dbReference type="GO" id="GO:0000287">
    <property type="term" value="F:magnesium ion binding"/>
    <property type="evidence" value="ECO:0007669"/>
    <property type="project" value="InterPro"/>
</dbReference>
<evidence type="ECO:0000313" key="18">
    <source>
        <dbReference type="EMBL" id="OAD78176.1"/>
    </source>
</evidence>
<dbReference type="Gene3D" id="3.30.310.50">
    <property type="entry name" value="Alpha-D-phosphohexomutase, C-terminal domain"/>
    <property type="match status" value="1"/>
</dbReference>
<dbReference type="AlphaFoldDB" id="A0A167PLN3"/>
<protein>
    <recommendedName>
        <fullName evidence="4">phosphoglucomutase (alpha-D-glucose-1,6-bisphosphate-dependent)</fullName>
        <ecNumber evidence="4">5.4.2.2</ecNumber>
    </recommendedName>
</protein>
<accession>A0A167PLN3</accession>
<evidence type="ECO:0000256" key="11">
    <source>
        <dbReference type="ARBA" id="ARBA00049318"/>
    </source>
</evidence>
<dbReference type="FunFam" id="3.30.310.50:FF:000002">
    <property type="entry name" value="Phosphoglucomutase 5"/>
    <property type="match status" value="1"/>
</dbReference>
<reference evidence="19" key="1">
    <citation type="submission" date="2015-06" db="EMBL/GenBank/DDBJ databases">
        <title>Expansion of signal transduction pathways in fungi by whole-genome duplication.</title>
        <authorList>
            <consortium name="DOE Joint Genome Institute"/>
            <person name="Corrochano L.M."/>
            <person name="Kuo A."/>
            <person name="Marcet-Houben M."/>
            <person name="Polaino S."/>
            <person name="Salamov A."/>
            <person name="Villalobos J.M."/>
            <person name="Alvarez M.I."/>
            <person name="Avalos J."/>
            <person name="Benito E.P."/>
            <person name="Benoit I."/>
            <person name="Burger G."/>
            <person name="Camino L.P."/>
            <person name="Canovas D."/>
            <person name="Cerda-Olmedo E."/>
            <person name="Cheng J.-F."/>
            <person name="Dominguez A."/>
            <person name="Elias M."/>
            <person name="Eslava A.P."/>
            <person name="Glaser F."/>
            <person name="Grimwood J."/>
            <person name="Gutierrez G."/>
            <person name="Heitman J."/>
            <person name="Henrissat B."/>
            <person name="Iturriaga E.A."/>
            <person name="Lang B.F."/>
            <person name="Lavin J.L."/>
            <person name="Lee S."/>
            <person name="Li W."/>
            <person name="Lindquist E."/>
            <person name="Lopez-Garcia S."/>
            <person name="Luque E.M."/>
            <person name="Marcos A.T."/>
            <person name="Martin J."/>
            <person name="McCluskey K."/>
            <person name="Medina H.R."/>
            <person name="Miralles-Duran A."/>
            <person name="Miyazaki A."/>
            <person name="Munoz-Torres E."/>
            <person name="Oguiza J.A."/>
            <person name="Ohm R."/>
            <person name="Olmedo M."/>
            <person name="Orejas M."/>
            <person name="Ortiz-Castellanos L."/>
            <person name="Pisabarro A.G."/>
            <person name="Rodriguez-Romero J."/>
            <person name="Ruiz-Herrera J."/>
            <person name="Ruiz-Vazquez R."/>
            <person name="Sanz C."/>
            <person name="Schackwitz W."/>
            <person name="Schmutz J."/>
            <person name="Shahriari M."/>
            <person name="Shelest E."/>
            <person name="Silva-Franco F."/>
            <person name="Soanes D."/>
            <person name="Syed K."/>
            <person name="Tagua V.G."/>
            <person name="Talbot N.J."/>
            <person name="Thon M."/>
            <person name="De vries R.P."/>
            <person name="Wiebenga A."/>
            <person name="Yadav J.S."/>
            <person name="Braun E.L."/>
            <person name="Baker S."/>
            <person name="Garre V."/>
            <person name="Horwitz B."/>
            <person name="Torres-Martinez S."/>
            <person name="Idnurm A."/>
            <person name="Herrera-Estrella A."/>
            <person name="Gabaldon T."/>
            <person name="Grigoriev I.V."/>
        </authorList>
    </citation>
    <scope>NUCLEOTIDE SEQUENCE [LARGE SCALE GENOMIC DNA]</scope>
    <source>
        <strain evidence="19">NRRL 1555(-)</strain>
    </source>
</reference>
<evidence type="ECO:0000256" key="6">
    <source>
        <dbReference type="ARBA" id="ARBA00022553"/>
    </source>
</evidence>
<comment type="catalytic activity">
    <reaction evidence="1">
        <text>alpha-D-glucose 1-phosphate = alpha-D-glucose 6-phosphate</text>
        <dbReference type="Rhea" id="RHEA:23536"/>
        <dbReference type="ChEBI" id="CHEBI:58225"/>
        <dbReference type="ChEBI" id="CHEBI:58601"/>
        <dbReference type="EC" id="5.4.2.2"/>
    </reaction>
</comment>
<evidence type="ECO:0000256" key="2">
    <source>
        <dbReference type="ARBA" id="ARBA00001946"/>
    </source>
</evidence>
<feature type="domain" description="Alpha-D-phosphohexomutase alpha/beta/alpha" evidence="17">
    <location>
        <begin position="304"/>
        <end position="419"/>
    </location>
</feature>
<evidence type="ECO:0000259" key="16">
    <source>
        <dbReference type="Pfam" id="PF02879"/>
    </source>
</evidence>
<dbReference type="InterPro" id="IPR045244">
    <property type="entry name" value="PGM"/>
</dbReference>
<evidence type="ECO:0000256" key="12">
    <source>
        <dbReference type="ARBA" id="ARBA00049409"/>
    </source>
</evidence>
<keyword evidence="9" id="KW-0413">Isomerase</keyword>
<dbReference type="Pfam" id="PF24947">
    <property type="entry name" value="PGM1_C_vert_fung"/>
    <property type="match status" value="1"/>
</dbReference>
<dbReference type="EMBL" id="KV440973">
    <property type="protein sequence ID" value="OAD78176.1"/>
    <property type="molecule type" value="Genomic_DNA"/>
</dbReference>